<dbReference type="PROSITE" id="PS50072">
    <property type="entry name" value="CSA_PPIASE_2"/>
    <property type="match status" value="1"/>
</dbReference>
<comment type="catalytic activity">
    <reaction evidence="4">
        <text>[protein]-peptidylproline (omega=180) = [protein]-peptidylproline (omega=0)</text>
        <dbReference type="Rhea" id="RHEA:16237"/>
        <dbReference type="Rhea" id="RHEA-COMP:10747"/>
        <dbReference type="Rhea" id="RHEA-COMP:10748"/>
        <dbReference type="ChEBI" id="CHEBI:83833"/>
        <dbReference type="ChEBI" id="CHEBI:83834"/>
        <dbReference type="EC" id="5.2.1.8"/>
    </reaction>
</comment>
<reference evidence="6 7" key="1">
    <citation type="submission" date="2019-03" db="EMBL/GenBank/DDBJ databases">
        <title>Genomic Encyclopedia of Type Strains, Phase IV (KMG-IV): sequencing the most valuable type-strain genomes for metagenomic binning, comparative biology and taxonomic classification.</title>
        <authorList>
            <person name="Goeker M."/>
        </authorList>
    </citation>
    <scope>NUCLEOTIDE SEQUENCE [LARGE SCALE GENOMIC DNA]</scope>
    <source>
        <strain evidence="6 7">DSM 25488</strain>
    </source>
</reference>
<dbReference type="GO" id="GO:0003755">
    <property type="term" value="F:peptidyl-prolyl cis-trans isomerase activity"/>
    <property type="evidence" value="ECO:0007669"/>
    <property type="project" value="UniProtKB-UniRule"/>
</dbReference>
<name>A0A4R6XIY0_9GAMM</name>
<keyword evidence="7" id="KW-1185">Reference proteome</keyword>
<dbReference type="OrthoDB" id="9807797at2"/>
<feature type="signal peptide" evidence="4">
    <location>
        <begin position="1"/>
        <end position="19"/>
    </location>
</feature>
<keyword evidence="4" id="KW-0732">Signal</keyword>
<dbReference type="PANTHER" id="PTHR43246">
    <property type="entry name" value="PEPTIDYL-PROLYL CIS-TRANS ISOMERASE CYP38, CHLOROPLASTIC"/>
    <property type="match status" value="1"/>
</dbReference>
<dbReference type="InterPro" id="IPR002130">
    <property type="entry name" value="Cyclophilin-type_PPIase_dom"/>
</dbReference>
<comment type="caution">
    <text evidence="6">The sequence shown here is derived from an EMBL/GenBank/DDBJ whole genome shotgun (WGS) entry which is preliminary data.</text>
</comment>
<dbReference type="CDD" id="cd01920">
    <property type="entry name" value="cyclophilin_EcCYP_like"/>
    <property type="match status" value="1"/>
</dbReference>
<dbReference type="GO" id="GO:0006457">
    <property type="term" value="P:protein folding"/>
    <property type="evidence" value="ECO:0007669"/>
    <property type="project" value="InterPro"/>
</dbReference>
<comment type="similarity">
    <text evidence="1 4">Belongs to the cyclophilin-type PPIase family.</text>
</comment>
<dbReference type="EMBL" id="SNZB01000005">
    <property type="protein sequence ID" value="TDR18289.1"/>
    <property type="molecule type" value="Genomic_DNA"/>
</dbReference>
<dbReference type="RefSeq" id="WP_099019697.1">
    <property type="nucleotide sequence ID" value="NZ_NIHB01000003.1"/>
</dbReference>
<dbReference type="InterPro" id="IPR029000">
    <property type="entry name" value="Cyclophilin-like_dom_sf"/>
</dbReference>
<feature type="domain" description="PPIase cyclophilin-type" evidence="5">
    <location>
        <begin position="31"/>
        <end position="186"/>
    </location>
</feature>
<feature type="chain" id="PRO_5021041404" description="Peptidyl-prolyl cis-trans isomerase" evidence="4">
    <location>
        <begin position="20"/>
        <end position="197"/>
    </location>
</feature>
<dbReference type="EC" id="5.2.1.8" evidence="4"/>
<keyword evidence="2 4" id="KW-0697">Rotamase</keyword>
<evidence type="ECO:0000256" key="3">
    <source>
        <dbReference type="ARBA" id="ARBA00023235"/>
    </source>
</evidence>
<dbReference type="InterPro" id="IPR020892">
    <property type="entry name" value="Cyclophilin-type_PPIase_CS"/>
</dbReference>
<evidence type="ECO:0000256" key="4">
    <source>
        <dbReference type="RuleBase" id="RU363019"/>
    </source>
</evidence>
<comment type="function">
    <text evidence="4">PPIases accelerate the folding of proteins. It catalyzes the cis-trans isomerization of proline imidic peptide bonds in oligopeptides.</text>
</comment>
<sequence length="197" mass="21751">MKKSVLFIILALSSTQILGQNTLVKMATTEGDIYLQLADDKAPNSVKNFLSYANEGFYNGTIFHRVISTFMIQGGGFTEDLERKPTKDPIENEANNGLKNLRGTISMARLPDPHSATAQFFINVQDNAALNFTGEQNTNTWGYAVFGQVVRGMDVVDEIRFTPTAGKMPFRKDVPITNVVIKSVEVIDRLPATDSVD</sequence>
<dbReference type="AlphaFoldDB" id="A0A4R6XIY0"/>
<dbReference type="Pfam" id="PF00160">
    <property type="entry name" value="Pro_isomerase"/>
    <property type="match status" value="1"/>
</dbReference>
<accession>A0A4R6XIY0</accession>
<evidence type="ECO:0000256" key="1">
    <source>
        <dbReference type="ARBA" id="ARBA00007365"/>
    </source>
</evidence>
<dbReference type="PRINTS" id="PR00153">
    <property type="entry name" value="CSAPPISMRASE"/>
</dbReference>
<dbReference type="Proteomes" id="UP000295724">
    <property type="component" value="Unassembled WGS sequence"/>
</dbReference>
<evidence type="ECO:0000313" key="6">
    <source>
        <dbReference type="EMBL" id="TDR18289.1"/>
    </source>
</evidence>
<gene>
    <name evidence="6" type="ORF">C8D91_2204</name>
</gene>
<dbReference type="InterPro" id="IPR044665">
    <property type="entry name" value="E_coli_cyclophilin_A-like"/>
</dbReference>
<keyword evidence="3 4" id="KW-0413">Isomerase</keyword>
<evidence type="ECO:0000256" key="2">
    <source>
        <dbReference type="ARBA" id="ARBA00023110"/>
    </source>
</evidence>
<evidence type="ECO:0000313" key="7">
    <source>
        <dbReference type="Proteomes" id="UP000295724"/>
    </source>
</evidence>
<evidence type="ECO:0000259" key="5">
    <source>
        <dbReference type="PROSITE" id="PS50072"/>
    </source>
</evidence>
<dbReference type="SUPFAM" id="SSF50891">
    <property type="entry name" value="Cyclophilin-like"/>
    <property type="match status" value="1"/>
</dbReference>
<proteinExistence type="inferred from homology"/>
<protein>
    <recommendedName>
        <fullName evidence="4">Peptidyl-prolyl cis-trans isomerase</fullName>
        <shortName evidence="4">PPIase</shortName>
        <ecNumber evidence="4">5.2.1.8</ecNumber>
    </recommendedName>
</protein>
<organism evidence="6 7">
    <name type="scientific">Marinicella litoralis</name>
    <dbReference type="NCBI Taxonomy" id="644220"/>
    <lineage>
        <taxon>Bacteria</taxon>
        <taxon>Pseudomonadati</taxon>
        <taxon>Pseudomonadota</taxon>
        <taxon>Gammaproteobacteria</taxon>
        <taxon>Lysobacterales</taxon>
        <taxon>Marinicellaceae</taxon>
        <taxon>Marinicella</taxon>
    </lineage>
</organism>
<dbReference type="Gene3D" id="2.40.100.10">
    <property type="entry name" value="Cyclophilin-like"/>
    <property type="match status" value="1"/>
</dbReference>
<dbReference type="PROSITE" id="PS00170">
    <property type="entry name" value="CSA_PPIASE_1"/>
    <property type="match status" value="1"/>
</dbReference>